<proteinExistence type="predicted"/>
<dbReference type="Proteomes" id="UP000092666">
    <property type="component" value="Unassembled WGS sequence"/>
</dbReference>
<dbReference type="InterPro" id="IPR025714">
    <property type="entry name" value="Methyltranfer_dom"/>
</dbReference>
<evidence type="ECO:0000259" key="2">
    <source>
        <dbReference type="Pfam" id="PF13847"/>
    </source>
</evidence>
<dbReference type="EMBL" id="KI669512">
    <property type="protein sequence ID" value="OCF31841.1"/>
    <property type="molecule type" value="Genomic_DNA"/>
</dbReference>
<dbReference type="OrthoDB" id="10017101at2759"/>
<reference evidence="4" key="2">
    <citation type="submission" date="2013-12" db="EMBL/GenBank/DDBJ databases">
        <title>Evolution of pathogenesis and genome organization in the Tremellales.</title>
        <authorList>
            <person name="Cuomo C."/>
            <person name="Litvintseva A."/>
            <person name="Heitman J."/>
            <person name="Chen Y."/>
            <person name="Sun S."/>
            <person name="Springer D."/>
            <person name="Dromer F."/>
            <person name="Young S."/>
            <person name="Zeng Q."/>
            <person name="Chapman S."/>
            <person name="Gujja S."/>
            <person name="Saif S."/>
            <person name="Birren B."/>
        </authorList>
    </citation>
    <scope>NUCLEOTIDE SEQUENCE [LARGE SCALE GENOMIC DNA]</scope>
    <source>
        <strain evidence="4">BCC8398</strain>
    </source>
</reference>
<evidence type="ECO:0000313" key="3">
    <source>
        <dbReference type="EMBL" id="OCF31841.1"/>
    </source>
</evidence>
<organism evidence="3 4">
    <name type="scientific">Kwoniella heveanensis BCC8398</name>
    <dbReference type="NCBI Taxonomy" id="1296120"/>
    <lineage>
        <taxon>Eukaryota</taxon>
        <taxon>Fungi</taxon>
        <taxon>Dikarya</taxon>
        <taxon>Basidiomycota</taxon>
        <taxon>Agaricomycotina</taxon>
        <taxon>Tremellomycetes</taxon>
        <taxon>Tremellales</taxon>
        <taxon>Cryptococcaceae</taxon>
        <taxon>Kwoniella</taxon>
    </lineage>
</organism>
<reference evidence="3 4" key="1">
    <citation type="submission" date="2013-07" db="EMBL/GenBank/DDBJ databases">
        <title>The Genome Sequence of Cryptococcus heveanensis BCC8398.</title>
        <authorList>
            <consortium name="The Broad Institute Genome Sequencing Platform"/>
            <person name="Cuomo C."/>
            <person name="Litvintseva A."/>
            <person name="Chen Y."/>
            <person name="Heitman J."/>
            <person name="Sun S."/>
            <person name="Springer D."/>
            <person name="Dromer F."/>
            <person name="Young S.K."/>
            <person name="Zeng Q."/>
            <person name="Gargeya S."/>
            <person name="Fitzgerald M."/>
            <person name="Abouelleil A."/>
            <person name="Alvarado L."/>
            <person name="Berlin A.M."/>
            <person name="Chapman S.B."/>
            <person name="Dewar J."/>
            <person name="Goldberg J."/>
            <person name="Griggs A."/>
            <person name="Gujja S."/>
            <person name="Hansen M."/>
            <person name="Howarth C."/>
            <person name="Imamovic A."/>
            <person name="Larimer J."/>
            <person name="McCowan C."/>
            <person name="Murphy C."/>
            <person name="Pearson M."/>
            <person name="Priest M."/>
            <person name="Roberts A."/>
            <person name="Saif S."/>
            <person name="Shea T."/>
            <person name="Sykes S."/>
            <person name="Wortman J."/>
            <person name="Nusbaum C."/>
            <person name="Birren B."/>
        </authorList>
    </citation>
    <scope>NUCLEOTIDE SEQUENCE [LARGE SCALE GENOMIC DNA]</scope>
    <source>
        <strain evidence="3 4">BCC8398</strain>
    </source>
</reference>
<dbReference type="AlphaFoldDB" id="A0A1B9GLJ8"/>
<sequence>MSTANLDPTAHASSLTNHNPSNYSTNASFVYSSAYTAPVLDILEAQAGEKIIDLGCGTGELTRLIYEKVTAQAAGGGRGEVIGVDSSSEMLDKASSYKDYPIPYIRADIQDLPTFVSRYPQYKGHFDAVFTNATLHWCKDPKGVIELVGWLLRPGGRMAFEFGGFGNCVGIRAGLHQALKKRGIDPVPLDPWYFPTVGQYEAVLRSSSPTNPLTPQSLHLVPRPTPLPTSLRGWLDTFARSTFLSSFDDRQAGEILDDVVEICKVDNYWSEDIPGNGNEDGMNVKGKGEPGPGKSSASGSGQGKEKEKKEGWEVMYVRLRGSAIKPE</sequence>
<protein>
    <recommendedName>
        <fullName evidence="2">Methyltransferase domain-containing protein</fullName>
    </recommendedName>
</protein>
<feature type="compositionally biased region" description="Basic and acidic residues" evidence="1">
    <location>
        <begin position="303"/>
        <end position="312"/>
    </location>
</feature>
<dbReference type="SUPFAM" id="SSF53335">
    <property type="entry name" value="S-adenosyl-L-methionine-dependent methyltransferases"/>
    <property type="match status" value="1"/>
</dbReference>
<evidence type="ECO:0000256" key="1">
    <source>
        <dbReference type="SAM" id="MobiDB-lite"/>
    </source>
</evidence>
<dbReference type="STRING" id="1296120.A0A1B9GLJ8"/>
<feature type="domain" description="Methyltransferase" evidence="2">
    <location>
        <begin position="47"/>
        <end position="160"/>
    </location>
</feature>
<dbReference type="CDD" id="cd02440">
    <property type="entry name" value="AdoMet_MTases"/>
    <property type="match status" value="1"/>
</dbReference>
<keyword evidence="4" id="KW-1185">Reference proteome</keyword>
<gene>
    <name evidence="3" type="ORF">I316_06439</name>
</gene>
<evidence type="ECO:0000313" key="4">
    <source>
        <dbReference type="Proteomes" id="UP000092666"/>
    </source>
</evidence>
<dbReference type="PANTHER" id="PTHR43861:SF1">
    <property type="entry name" value="TRANS-ACONITATE 2-METHYLTRANSFERASE"/>
    <property type="match status" value="1"/>
</dbReference>
<dbReference type="PANTHER" id="PTHR43861">
    <property type="entry name" value="TRANS-ACONITATE 2-METHYLTRANSFERASE-RELATED"/>
    <property type="match status" value="1"/>
</dbReference>
<dbReference type="Gene3D" id="3.40.50.150">
    <property type="entry name" value="Vaccinia Virus protein VP39"/>
    <property type="match status" value="1"/>
</dbReference>
<dbReference type="InterPro" id="IPR029063">
    <property type="entry name" value="SAM-dependent_MTases_sf"/>
</dbReference>
<accession>A0A1B9GLJ8</accession>
<dbReference type="Pfam" id="PF13847">
    <property type="entry name" value="Methyltransf_31"/>
    <property type="match status" value="1"/>
</dbReference>
<name>A0A1B9GLJ8_9TREE</name>
<feature type="region of interest" description="Disordered" evidence="1">
    <location>
        <begin position="273"/>
        <end position="312"/>
    </location>
</feature>